<dbReference type="GO" id="GO:0031297">
    <property type="term" value="P:replication fork processing"/>
    <property type="evidence" value="ECO:0007669"/>
    <property type="project" value="TreeGrafter"/>
</dbReference>
<dbReference type="GO" id="GO:0003677">
    <property type="term" value="F:DNA binding"/>
    <property type="evidence" value="ECO:0007669"/>
    <property type="project" value="InterPro"/>
</dbReference>
<dbReference type="GO" id="GO:0031573">
    <property type="term" value="P:mitotic intra-S DNA damage checkpoint signaling"/>
    <property type="evidence" value="ECO:0007669"/>
    <property type="project" value="TreeGrafter"/>
</dbReference>
<organism evidence="17 18">
    <name type="scientific">Rhipicephalus sanguineus</name>
    <name type="common">Brown dog tick</name>
    <name type="synonym">Ixodes sanguineus</name>
    <dbReference type="NCBI Taxonomy" id="34632"/>
    <lineage>
        <taxon>Eukaryota</taxon>
        <taxon>Metazoa</taxon>
        <taxon>Ecdysozoa</taxon>
        <taxon>Arthropoda</taxon>
        <taxon>Chelicerata</taxon>
        <taxon>Arachnida</taxon>
        <taxon>Acari</taxon>
        <taxon>Parasitiformes</taxon>
        <taxon>Ixodida</taxon>
        <taxon>Ixodoidea</taxon>
        <taxon>Ixodidae</taxon>
        <taxon>Rhipicephalinae</taxon>
        <taxon>Rhipicephalus</taxon>
        <taxon>Rhipicephalus</taxon>
    </lineage>
</organism>
<evidence type="ECO:0000259" key="16">
    <source>
        <dbReference type="Pfam" id="PF02732"/>
    </source>
</evidence>
<dbReference type="FunFam" id="1.10.150.670:FF:000002">
    <property type="entry name" value="Crossover junction endonuclease EME1"/>
    <property type="match status" value="1"/>
</dbReference>
<feature type="compositionally biased region" description="Basic and acidic residues" evidence="15">
    <location>
        <begin position="65"/>
        <end position="76"/>
    </location>
</feature>
<dbReference type="Gene3D" id="3.40.50.10130">
    <property type="match status" value="1"/>
</dbReference>
<name>A0A9D4PID4_RHISA</name>
<feature type="region of interest" description="Disordered" evidence="15">
    <location>
        <begin position="52"/>
        <end position="147"/>
    </location>
</feature>
<reference evidence="17" key="1">
    <citation type="journal article" date="2020" name="Cell">
        <title>Large-Scale Comparative Analyses of Tick Genomes Elucidate Their Genetic Diversity and Vector Capacities.</title>
        <authorList>
            <consortium name="Tick Genome and Microbiome Consortium (TIGMIC)"/>
            <person name="Jia N."/>
            <person name="Wang J."/>
            <person name="Shi W."/>
            <person name="Du L."/>
            <person name="Sun Y."/>
            <person name="Zhan W."/>
            <person name="Jiang J.F."/>
            <person name="Wang Q."/>
            <person name="Zhang B."/>
            <person name="Ji P."/>
            <person name="Bell-Sakyi L."/>
            <person name="Cui X.M."/>
            <person name="Yuan T.T."/>
            <person name="Jiang B.G."/>
            <person name="Yang W.F."/>
            <person name="Lam T.T."/>
            <person name="Chang Q.C."/>
            <person name="Ding S.J."/>
            <person name="Wang X.J."/>
            <person name="Zhu J.G."/>
            <person name="Ruan X.D."/>
            <person name="Zhao L."/>
            <person name="Wei J.T."/>
            <person name="Ye R.Z."/>
            <person name="Que T.C."/>
            <person name="Du C.H."/>
            <person name="Zhou Y.H."/>
            <person name="Cheng J.X."/>
            <person name="Dai P.F."/>
            <person name="Guo W.B."/>
            <person name="Han X.H."/>
            <person name="Huang E.J."/>
            <person name="Li L.F."/>
            <person name="Wei W."/>
            <person name="Gao Y.C."/>
            <person name="Liu J.Z."/>
            <person name="Shao H.Z."/>
            <person name="Wang X."/>
            <person name="Wang C.C."/>
            <person name="Yang T.C."/>
            <person name="Huo Q.B."/>
            <person name="Li W."/>
            <person name="Chen H.Y."/>
            <person name="Chen S.E."/>
            <person name="Zhou L.G."/>
            <person name="Ni X.B."/>
            <person name="Tian J.H."/>
            <person name="Sheng Y."/>
            <person name="Liu T."/>
            <person name="Pan Y.S."/>
            <person name="Xia L.Y."/>
            <person name="Li J."/>
            <person name="Zhao F."/>
            <person name="Cao W.C."/>
        </authorList>
    </citation>
    <scope>NUCLEOTIDE SEQUENCE</scope>
    <source>
        <strain evidence="17">Rsan-2018</strain>
    </source>
</reference>
<evidence type="ECO:0000256" key="4">
    <source>
        <dbReference type="ARBA" id="ARBA00022722"/>
    </source>
</evidence>
<keyword evidence="7" id="KW-0227">DNA damage</keyword>
<dbReference type="Proteomes" id="UP000821837">
    <property type="component" value="Unassembled WGS sequence"/>
</dbReference>
<feature type="coiled-coil region" evidence="14">
    <location>
        <begin position="201"/>
        <end position="228"/>
    </location>
</feature>
<feature type="compositionally biased region" description="Polar residues" evidence="15">
    <location>
        <begin position="95"/>
        <end position="104"/>
    </location>
</feature>
<keyword evidence="5" id="KW-0479">Metal-binding</keyword>
<keyword evidence="6" id="KW-0255">Endonuclease</keyword>
<evidence type="ECO:0000256" key="13">
    <source>
        <dbReference type="ARBA" id="ARBA00023254"/>
    </source>
</evidence>
<evidence type="ECO:0000256" key="1">
    <source>
        <dbReference type="ARBA" id="ARBA00001946"/>
    </source>
</evidence>
<keyword evidence="12" id="KW-0539">Nucleus</keyword>
<dbReference type="InterPro" id="IPR042530">
    <property type="entry name" value="EME1/EME2_C"/>
</dbReference>
<dbReference type="AlphaFoldDB" id="A0A9D4PID4"/>
<evidence type="ECO:0000256" key="15">
    <source>
        <dbReference type="SAM" id="MobiDB-lite"/>
    </source>
</evidence>
<dbReference type="GO" id="GO:0048476">
    <property type="term" value="C:Holliday junction resolvase complex"/>
    <property type="evidence" value="ECO:0007669"/>
    <property type="project" value="InterPro"/>
</dbReference>
<gene>
    <name evidence="17" type="ORF">HPB52_004895</name>
</gene>
<evidence type="ECO:0000256" key="9">
    <source>
        <dbReference type="ARBA" id="ARBA00022842"/>
    </source>
</evidence>
<dbReference type="VEuPathDB" id="VectorBase:RSAN_044751"/>
<evidence type="ECO:0000313" key="17">
    <source>
        <dbReference type="EMBL" id="KAH7943078.1"/>
    </source>
</evidence>
<dbReference type="VEuPathDB" id="VectorBase:RSAN_030773"/>
<comment type="caution">
    <text evidence="17">The sequence shown here is derived from an EMBL/GenBank/DDBJ whole genome shotgun (WGS) entry which is preliminary data.</text>
</comment>
<evidence type="ECO:0000256" key="3">
    <source>
        <dbReference type="ARBA" id="ARBA00005313"/>
    </source>
</evidence>
<feature type="domain" description="ERCC4" evidence="16">
    <location>
        <begin position="247"/>
        <end position="432"/>
    </location>
</feature>
<comment type="similarity">
    <text evidence="3">Belongs to the EME1/MMS4 family.</text>
</comment>
<evidence type="ECO:0000256" key="12">
    <source>
        <dbReference type="ARBA" id="ARBA00023242"/>
    </source>
</evidence>
<keyword evidence="4" id="KW-0540">Nuclease</keyword>
<sequence>MATACIILDSDGDDEIDCGLGVPSTAPARDGSRNGSAVAVVDLCSDVEEMNDCDDLHTKGSPSKRQRESSPVRERLGSGTVMTSTPVEAPRRTSENSGRSSTSECEVRRGSLWDSDDEDLPPLSARLQPQQSSSRISDSEDEDELPDLGRVIGVCVGARESGRLPSSSSEPVATVSTSDVVTRMGEETAEAPAYTQLKAKRVRITAEEREARRVAKELEKQRKAMATEMGRATKPGHCMKYVTVVLDSRLLDDEASLQLLCETLEQAEIRAEIQTLPVERAVCWRRTALSLNEDDCLLSRDQVEERDVMVVLPWDQFLHLVASQRQAVRTQTSLSEHMMSISEVYPNRQLTYVVYGLEKYFKQQKSRANAEYRALVLGSQPAVRRRKPGVYDGVPLSRKDIQETLVPLQLDSGITVATKESTEELAEYLAKFTRALAERPHREAKQSRPLQHLAPGSLSKHDSLRRTWQAQLEQFASVSRDVAEAIVCQYPAPKLLLQAYQACKQRAEGETLLADIQVRRGAGVLQSTRRVGPVVSGRIYRFFVATDQNAYFD</sequence>
<dbReference type="GO" id="GO:0000712">
    <property type="term" value="P:resolution of meiotic recombination intermediates"/>
    <property type="evidence" value="ECO:0007669"/>
    <property type="project" value="TreeGrafter"/>
</dbReference>
<dbReference type="Pfam" id="PF02732">
    <property type="entry name" value="ERCC4"/>
    <property type="match status" value="1"/>
</dbReference>
<evidence type="ECO:0000256" key="14">
    <source>
        <dbReference type="SAM" id="Coils"/>
    </source>
</evidence>
<dbReference type="PANTHER" id="PTHR21077">
    <property type="entry name" value="EME1 PROTEIN"/>
    <property type="match status" value="1"/>
</dbReference>
<comment type="subcellular location">
    <subcellularLocation>
        <location evidence="2">Nucleus</location>
    </subcellularLocation>
</comment>
<evidence type="ECO:0000256" key="10">
    <source>
        <dbReference type="ARBA" id="ARBA00023172"/>
    </source>
</evidence>
<dbReference type="InterPro" id="IPR006166">
    <property type="entry name" value="ERCC4_domain"/>
</dbReference>
<dbReference type="GO" id="GO:0006302">
    <property type="term" value="P:double-strand break repair"/>
    <property type="evidence" value="ECO:0007669"/>
    <property type="project" value="TreeGrafter"/>
</dbReference>
<evidence type="ECO:0000256" key="6">
    <source>
        <dbReference type="ARBA" id="ARBA00022759"/>
    </source>
</evidence>
<comment type="cofactor">
    <cofactor evidence="1">
        <name>Mg(2+)</name>
        <dbReference type="ChEBI" id="CHEBI:18420"/>
    </cofactor>
</comment>
<keyword evidence="9" id="KW-0460">Magnesium</keyword>
<keyword evidence="13" id="KW-0469">Meiosis</keyword>
<dbReference type="EMBL" id="JABSTV010001253">
    <property type="protein sequence ID" value="KAH7943078.1"/>
    <property type="molecule type" value="Genomic_DNA"/>
</dbReference>
<dbReference type="GO" id="GO:0005634">
    <property type="term" value="C:nucleus"/>
    <property type="evidence" value="ECO:0007669"/>
    <property type="project" value="UniProtKB-SubCell"/>
</dbReference>
<dbReference type="GO" id="GO:0008821">
    <property type="term" value="F:crossover junction DNA endonuclease activity"/>
    <property type="evidence" value="ECO:0007669"/>
    <property type="project" value="TreeGrafter"/>
</dbReference>
<keyword evidence="11" id="KW-0234">DNA repair</keyword>
<reference evidence="17" key="2">
    <citation type="submission" date="2021-09" db="EMBL/GenBank/DDBJ databases">
        <authorList>
            <person name="Jia N."/>
            <person name="Wang J."/>
            <person name="Shi W."/>
            <person name="Du L."/>
            <person name="Sun Y."/>
            <person name="Zhan W."/>
            <person name="Jiang J."/>
            <person name="Wang Q."/>
            <person name="Zhang B."/>
            <person name="Ji P."/>
            <person name="Sakyi L.B."/>
            <person name="Cui X."/>
            <person name="Yuan T."/>
            <person name="Jiang B."/>
            <person name="Yang W."/>
            <person name="Lam T.T.-Y."/>
            <person name="Chang Q."/>
            <person name="Ding S."/>
            <person name="Wang X."/>
            <person name="Zhu J."/>
            <person name="Ruan X."/>
            <person name="Zhao L."/>
            <person name="Wei J."/>
            <person name="Que T."/>
            <person name="Du C."/>
            <person name="Cheng J."/>
            <person name="Dai P."/>
            <person name="Han X."/>
            <person name="Huang E."/>
            <person name="Gao Y."/>
            <person name="Liu J."/>
            <person name="Shao H."/>
            <person name="Ye R."/>
            <person name="Li L."/>
            <person name="Wei W."/>
            <person name="Wang X."/>
            <person name="Wang C."/>
            <person name="Huo Q."/>
            <person name="Li W."/>
            <person name="Guo W."/>
            <person name="Chen H."/>
            <person name="Chen S."/>
            <person name="Zhou L."/>
            <person name="Zhou L."/>
            <person name="Ni X."/>
            <person name="Tian J."/>
            <person name="Zhou Y."/>
            <person name="Sheng Y."/>
            <person name="Liu T."/>
            <person name="Pan Y."/>
            <person name="Xia L."/>
            <person name="Li J."/>
            <person name="Zhao F."/>
            <person name="Cao W."/>
        </authorList>
    </citation>
    <scope>NUCLEOTIDE SEQUENCE</scope>
    <source>
        <strain evidence="17">Rsan-2018</strain>
        <tissue evidence="17">Larvae</tissue>
    </source>
</reference>
<dbReference type="GO" id="GO:0046872">
    <property type="term" value="F:metal ion binding"/>
    <property type="evidence" value="ECO:0007669"/>
    <property type="project" value="UniProtKB-KW"/>
</dbReference>
<proteinExistence type="inferred from homology"/>
<keyword evidence="8" id="KW-0378">Hydrolase</keyword>
<evidence type="ECO:0000256" key="11">
    <source>
        <dbReference type="ARBA" id="ARBA00023204"/>
    </source>
</evidence>
<evidence type="ECO:0000256" key="7">
    <source>
        <dbReference type="ARBA" id="ARBA00022763"/>
    </source>
</evidence>
<dbReference type="Gene3D" id="1.10.150.670">
    <property type="entry name" value="Crossover junction endonuclease EME1, DNA-binding domain"/>
    <property type="match status" value="1"/>
</dbReference>
<evidence type="ECO:0000256" key="2">
    <source>
        <dbReference type="ARBA" id="ARBA00004123"/>
    </source>
</evidence>
<keyword evidence="10" id="KW-0233">DNA recombination</keyword>
<evidence type="ECO:0000256" key="8">
    <source>
        <dbReference type="ARBA" id="ARBA00022801"/>
    </source>
</evidence>
<evidence type="ECO:0000313" key="18">
    <source>
        <dbReference type="Proteomes" id="UP000821837"/>
    </source>
</evidence>
<dbReference type="InterPro" id="IPR033310">
    <property type="entry name" value="Mms4/EME1/EME2"/>
</dbReference>
<accession>A0A9D4PID4</accession>
<evidence type="ECO:0000256" key="5">
    <source>
        <dbReference type="ARBA" id="ARBA00022723"/>
    </source>
</evidence>
<dbReference type="Pfam" id="PF21292">
    <property type="entry name" value="EME1-MUS81_C"/>
    <property type="match status" value="1"/>
</dbReference>
<protein>
    <recommendedName>
        <fullName evidence="16">ERCC4 domain-containing protein</fullName>
    </recommendedName>
</protein>
<keyword evidence="14" id="KW-0175">Coiled coil</keyword>
<dbReference type="PANTHER" id="PTHR21077:SF5">
    <property type="entry name" value="CROSSOVER JUNCTION ENDONUCLEASE MMS4"/>
    <property type="match status" value="1"/>
</dbReference>
<keyword evidence="18" id="KW-1185">Reference proteome</keyword>